<feature type="domain" description="EamA" evidence="7">
    <location>
        <begin position="69"/>
        <end position="207"/>
    </location>
</feature>
<feature type="transmembrane region" description="Helical" evidence="6">
    <location>
        <begin position="189"/>
        <end position="211"/>
    </location>
</feature>
<comment type="subcellular location">
    <subcellularLocation>
        <location evidence="1 6">Membrane</location>
        <topology evidence="1 6">Multi-pass membrane protein</topology>
    </subcellularLocation>
</comment>
<dbReference type="EMBL" id="OIVN01006224">
    <property type="protein sequence ID" value="SPD28176.1"/>
    <property type="molecule type" value="Genomic_DNA"/>
</dbReference>
<feature type="transmembrane region" description="Helical" evidence="6">
    <location>
        <begin position="164"/>
        <end position="183"/>
    </location>
</feature>
<keyword evidence="4 6" id="KW-1133">Transmembrane helix</keyword>
<feature type="transmembrane region" description="Helical" evidence="6">
    <location>
        <begin position="67"/>
        <end position="87"/>
    </location>
</feature>
<evidence type="ECO:0000256" key="1">
    <source>
        <dbReference type="ARBA" id="ARBA00004141"/>
    </source>
</evidence>
<dbReference type="SUPFAM" id="SSF103481">
    <property type="entry name" value="Multidrug resistance efflux transporter EmrE"/>
    <property type="match status" value="1"/>
</dbReference>
<dbReference type="GO" id="GO:0022857">
    <property type="term" value="F:transmembrane transporter activity"/>
    <property type="evidence" value="ECO:0007669"/>
    <property type="project" value="InterPro"/>
</dbReference>
<gene>
    <name evidence="8" type="ORF">FSB_LOCUS56058</name>
</gene>
<feature type="transmembrane region" description="Helical" evidence="6">
    <location>
        <begin position="99"/>
        <end position="119"/>
    </location>
</feature>
<proteinExistence type="inferred from homology"/>
<evidence type="ECO:0000256" key="3">
    <source>
        <dbReference type="ARBA" id="ARBA00022692"/>
    </source>
</evidence>
<dbReference type="GO" id="GO:0016020">
    <property type="term" value="C:membrane"/>
    <property type="evidence" value="ECO:0007669"/>
    <property type="project" value="UniProtKB-SubCell"/>
</dbReference>
<evidence type="ECO:0000256" key="2">
    <source>
        <dbReference type="ARBA" id="ARBA00007635"/>
    </source>
</evidence>
<dbReference type="Pfam" id="PF00892">
    <property type="entry name" value="EamA"/>
    <property type="match status" value="1"/>
</dbReference>
<keyword evidence="5 6" id="KW-0472">Membrane</keyword>
<evidence type="ECO:0000313" key="8">
    <source>
        <dbReference type="EMBL" id="SPD28176.1"/>
    </source>
</evidence>
<comment type="similarity">
    <text evidence="2 6">Belongs to the drug/metabolite transporter (DMT) superfamily. Plant drug/metabolite exporter (P-DME) (TC 2.A.7.4) family.</text>
</comment>
<evidence type="ECO:0000259" key="7">
    <source>
        <dbReference type="Pfam" id="PF00892"/>
    </source>
</evidence>
<name>A0A2N9IRR6_FAGSY</name>
<evidence type="ECO:0000256" key="5">
    <source>
        <dbReference type="ARBA" id="ARBA00023136"/>
    </source>
</evidence>
<keyword evidence="3 6" id="KW-0812">Transmembrane</keyword>
<dbReference type="PANTHER" id="PTHR31218">
    <property type="entry name" value="WAT1-RELATED PROTEIN"/>
    <property type="match status" value="1"/>
</dbReference>
<reference evidence="8" key="1">
    <citation type="submission" date="2018-02" db="EMBL/GenBank/DDBJ databases">
        <authorList>
            <person name="Cohen D.B."/>
            <person name="Kent A.D."/>
        </authorList>
    </citation>
    <scope>NUCLEOTIDE SEQUENCE</scope>
</reference>
<accession>A0A2N9IRR6</accession>
<organism evidence="8">
    <name type="scientific">Fagus sylvatica</name>
    <name type="common">Beechnut</name>
    <dbReference type="NCBI Taxonomy" id="28930"/>
    <lineage>
        <taxon>Eukaryota</taxon>
        <taxon>Viridiplantae</taxon>
        <taxon>Streptophyta</taxon>
        <taxon>Embryophyta</taxon>
        <taxon>Tracheophyta</taxon>
        <taxon>Spermatophyta</taxon>
        <taxon>Magnoliopsida</taxon>
        <taxon>eudicotyledons</taxon>
        <taxon>Gunneridae</taxon>
        <taxon>Pentapetalae</taxon>
        <taxon>rosids</taxon>
        <taxon>fabids</taxon>
        <taxon>Fagales</taxon>
        <taxon>Fagaceae</taxon>
        <taxon>Fagus</taxon>
    </lineage>
</organism>
<evidence type="ECO:0000256" key="6">
    <source>
        <dbReference type="RuleBase" id="RU363077"/>
    </source>
</evidence>
<protein>
    <recommendedName>
        <fullName evidence="6">WAT1-related protein</fullName>
    </recommendedName>
</protein>
<feature type="transmembrane region" description="Helical" evidence="6">
    <location>
        <begin position="20"/>
        <end position="38"/>
    </location>
</feature>
<dbReference type="AlphaFoldDB" id="A0A2N9IRR6"/>
<dbReference type="InterPro" id="IPR037185">
    <property type="entry name" value="EmrE-like"/>
</dbReference>
<dbReference type="InterPro" id="IPR030184">
    <property type="entry name" value="WAT1-related"/>
</dbReference>
<evidence type="ECO:0000256" key="4">
    <source>
        <dbReference type="ARBA" id="ARBA00022989"/>
    </source>
</evidence>
<sequence length="244" mass="26562">MKWGDCRMEKLNLRAQSSLAKCFGTMVSIIGALVVTLYKGVPFTSVLSLKFNGRPNEVLLLSQQSNWVFGGLLLSFAALSFAVILIVQTWIMRDFPAELMIALIGNCFLTILTSLAALIKEKDLHAWRITGYYELMAVVCSAVGVVCARNVVNTWACGKKGPVYVSMFNPLMMLIAVVMGVTFLGETLYLGSVIGGTVIALGFYAVIWGTAQEEKAIEDERKYSLDSSSPRAPLLADKGLNGIT</sequence>
<feature type="transmembrane region" description="Helical" evidence="6">
    <location>
        <begin position="131"/>
        <end position="152"/>
    </location>
</feature>
<dbReference type="InterPro" id="IPR000620">
    <property type="entry name" value="EamA_dom"/>
</dbReference>